<evidence type="ECO:0000313" key="5">
    <source>
        <dbReference type="Proteomes" id="UP001500936"/>
    </source>
</evidence>
<evidence type="ECO:0000256" key="1">
    <source>
        <dbReference type="SAM" id="SignalP"/>
    </source>
</evidence>
<dbReference type="EMBL" id="BAABHB010000001">
    <property type="protein sequence ID" value="GAA4394661.1"/>
    <property type="molecule type" value="Genomic_DNA"/>
</dbReference>
<keyword evidence="1" id="KW-0732">Signal</keyword>
<organism evidence="4 5">
    <name type="scientific">Nibrella viscosa</name>
    <dbReference type="NCBI Taxonomy" id="1084524"/>
    <lineage>
        <taxon>Bacteria</taxon>
        <taxon>Pseudomonadati</taxon>
        <taxon>Bacteroidota</taxon>
        <taxon>Cytophagia</taxon>
        <taxon>Cytophagales</taxon>
        <taxon>Spirosomataceae</taxon>
        <taxon>Nibrella</taxon>
    </lineage>
</organism>
<evidence type="ECO:0000259" key="3">
    <source>
        <dbReference type="Pfam" id="PF21027"/>
    </source>
</evidence>
<reference evidence="5" key="1">
    <citation type="journal article" date="2019" name="Int. J. Syst. Evol. Microbiol.">
        <title>The Global Catalogue of Microorganisms (GCM) 10K type strain sequencing project: providing services to taxonomists for standard genome sequencing and annotation.</title>
        <authorList>
            <consortium name="The Broad Institute Genomics Platform"/>
            <consortium name="The Broad Institute Genome Sequencing Center for Infectious Disease"/>
            <person name="Wu L."/>
            <person name="Ma J."/>
        </authorList>
    </citation>
    <scope>NUCLEOTIDE SEQUENCE [LARGE SCALE GENOMIC DNA]</scope>
    <source>
        <strain evidence="5">JCM 17925</strain>
    </source>
</reference>
<dbReference type="InterPro" id="IPR036452">
    <property type="entry name" value="Ribo_hydro-like"/>
</dbReference>
<protein>
    <recommendedName>
        <fullName evidence="6">DUF1593 domain-containing protein</fullName>
    </recommendedName>
</protein>
<proteinExistence type="predicted"/>
<evidence type="ECO:0000313" key="4">
    <source>
        <dbReference type="EMBL" id="GAA4394661.1"/>
    </source>
</evidence>
<feature type="chain" id="PRO_5045400261" description="DUF1593 domain-containing protein" evidence="1">
    <location>
        <begin position="19"/>
        <end position="480"/>
    </location>
</feature>
<dbReference type="Proteomes" id="UP001500936">
    <property type="component" value="Unassembled WGS sequence"/>
</dbReference>
<dbReference type="Pfam" id="PF21027">
    <property type="entry name" value="Sde0182_C"/>
    <property type="match status" value="1"/>
</dbReference>
<feature type="domain" description="Cellulose-binding Sde182 C-terminal" evidence="3">
    <location>
        <begin position="399"/>
        <end position="478"/>
    </location>
</feature>
<comment type="caution">
    <text evidence="4">The sequence shown here is derived from an EMBL/GenBank/DDBJ whole genome shotgun (WGS) entry which is preliminary data.</text>
</comment>
<feature type="signal peptide" evidence="1">
    <location>
        <begin position="1"/>
        <end position="18"/>
    </location>
</feature>
<feature type="domain" description="Cellulose-binding Sde182 nucleoside hydrolase-like" evidence="2">
    <location>
        <begin position="29"/>
        <end position="326"/>
    </location>
</feature>
<evidence type="ECO:0008006" key="6">
    <source>
        <dbReference type="Google" id="ProtNLM"/>
    </source>
</evidence>
<dbReference type="InterPro" id="IPR011483">
    <property type="entry name" value="Sde182_NH-like"/>
</dbReference>
<dbReference type="Gene3D" id="3.90.245.10">
    <property type="entry name" value="Ribonucleoside hydrolase-like"/>
    <property type="match status" value="1"/>
</dbReference>
<gene>
    <name evidence="4" type="ORF">GCM10023187_00740</name>
</gene>
<sequence length="480" mass="54345">MKFLFLVLALLGYASADAQTRGKQNTNYRIVIMTDMTHDDGNSLIRYLYYASDFDLEALIVTPQLPDFNHNAEQPWQKAQTILNGYRTILPNLLKHSPNFPTYEALQQVTRKGRGALPIIWLTNEKKFAGKIAGRYVESAWGDIRFDDWIGEGNTPNGEPKDSEGSEFLQQVFSKDDDRPIFVQMWGGPITFVQALYRYRERQGEEKYRRLLRKLHVFGITLQDITFDYLIDLDAVKALKCTNMGTVTSTFSGKRSEPGRLLFDGGHFWRYITVMKPEEVNRNDAMAATYDHGGEGDTPAFLYLLSGFLGLNDPLDPTQGSWGTRFVPMGGTFPQGYYSTCGVERSELERWIPDAKNSFLARMQWSTHGPAEVNHAPTPAFGKDRSNAVVYKRVVPGKTLTLDASASTDRDGDKLSYRWYPYPEAGSYTKPIKLETSDSPVLTWTVPEDIGDNAIHLILEVRDNGSPSLVAYRRVVVRKK</sequence>
<dbReference type="InterPro" id="IPR048527">
    <property type="entry name" value="Sde182_C"/>
</dbReference>
<dbReference type="Pfam" id="PF07632">
    <property type="entry name" value="Sde182_NH-like"/>
    <property type="match status" value="1"/>
</dbReference>
<dbReference type="InterPro" id="IPR013783">
    <property type="entry name" value="Ig-like_fold"/>
</dbReference>
<keyword evidence="5" id="KW-1185">Reference proteome</keyword>
<name>A0ABP8JRE8_9BACT</name>
<dbReference type="Gene3D" id="2.60.40.10">
    <property type="entry name" value="Immunoglobulins"/>
    <property type="match status" value="1"/>
</dbReference>
<accession>A0ABP8JRE8</accession>
<evidence type="ECO:0000259" key="2">
    <source>
        <dbReference type="Pfam" id="PF07632"/>
    </source>
</evidence>
<dbReference type="RefSeq" id="WP_345262781.1">
    <property type="nucleotide sequence ID" value="NZ_BAABHB010000001.1"/>
</dbReference>